<dbReference type="SUPFAM" id="SSF50630">
    <property type="entry name" value="Acid proteases"/>
    <property type="match status" value="1"/>
</dbReference>
<dbReference type="PROSITE" id="PS51767">
    <property type="entry name" value="PEPTIDASE_A1"/>
    <property type="match status" value="1"/>
</dbReference>
<dbReference type="InterPro" id="IPR021109">
    <property type="entry name" value="Peptidase_aspartic_dom_sf"/>
</dbReference>
<dbReference type="PROSITE" id="PS00141">
    <property type="entry name" value="ASP_PROTEASE"/>
    <property type="match status" value="1"/>
</dbReference>
<feature type="active site" evidence="4">
    <location>
        <position position="328"/>
    </location>
</feature>
<reference evidence="8" key="1">
    <citation type="journal article" date="2008" name="Fungal Genet. Biol.">
        <title>Isolation of four pepsin-like protease genes from Aspergillus niger and analysis of the effect of disruptions on heterologous laccase expression.</title>
        <authorList>
            <person name="Wang Y."/>
            <person name="Xue W."/>
            <person name="Sims A.H."/>
            <person name="Zhao C."/>
            <person name="Wang A."/>
            <person name="Tang G."/>
            <person name="Qin J."/>
            <person name="Wang H."/>
        </authorList>
    </citation>
    <scope>NUCLEOTIDE SEQUENCE</scope>
</reference>
<gene>
    <name evidence="8" type="primary">pepAc</name>
</gene>
<dbReference type="Pfam" id="PF00026">
    <property type="entry name" value="Asp"/>
    <property type="match status" value="1"/>
</dbReference>
<evidence type="ECO:0000313" key="8">
    <source>
        <dbReference type="EMBL" id="ABM05949.1"/>
    </source>
</evidence>
<feature type="active site" evidence="4">
    <location>
        <position position="115"/>
    </location>
</feature>
<dbReference type="VEuPathDB" id="FungiDB:M747DRAFT_266360"/>
<evidence type="ECO:0000256" key="5">
    <source>
        <dbReference type="RuleBase" id="RU000454"/>
    </source>
</evidence>
<dbReference type="InterPro" id="IPR033121">
    <property type="entry name" value="PEPTIDASE_A1"/>
</dbReference>
<dbReference type="MEROPS" id="A01.081"/>
<dbReference type="PANTHER" id="PTHR47966:SF47">
    <property type="entry name" value="ENDOPEPTIDASE, PUTATIVE (AFU_ORTHOLOGUE AFUA_3G01220)-RELATED"/>
    <property type="match status" value="1"/>
</dbReference>
<feature type="chain" id="PRO_5002641638" evidence="6">
    <location>
        <begin position="21"/>
        <end position="453"/>
    </location>
</feature>
<dbReference type="GO" id="GO:0004190">
    <property type="term" value="F:aspartic-type endopeptidase activity"/>
    <property type="evidence" value="ECO:0007669"/>
    <property type="project" value="UniProtKB-KW"/>
</dbReference>
<dbReference type="InterPro" id="IPR001969">
    <property type="entry name" value="Aspartic_peptidase_AS"/>
</dbReference>
<dbReference type="CDD" id="cd05471">
    <property type="entry name" value="pepsin_like"/>
    <property type="match status" value="1"/>
</dbReference>
<dbReference type="VEuPathDB" id="FungiDB:ASPNIDRAFT2_1118349"/>
<keyword evidence="5" id="KW-0645">Protease</keyword>
<feature type="signal peptide" evidence="6">
    <location>
        <begin position="1"/>
        <end position="20"/>
    </location>
</feature>
<dbReference type="Gene3D" id="2.40.70.10">
    <property type="entry name" value="Acid Proteases"/>
    <property type="match status" value="2"/>
</dbReference>
<accession>A1YWA6</accession>
<dbReference type="GO" id="GO:0000324">
    <property type="term" value="C:fungal-type vacuole"/>
    <property type="evidence" value="ECO:0007669"/>
    <property type="project" value="TreeGrafter"/>
</dbReference>
<dbReference type="PANTHER" id="PTHR47966">
    <property type="entry name" value="BETA-SITE APP-CLEAVING ENZYME, ISOFORM A-RELATED"/>
    <property type="match status" value="1"/>
</dbReference>
<evidence type="ECO:0000256" key="3">
    <source>
        <dbReference type="ARBA" id="ARBA00022801"/>
    </source>
</evidence>
<organism evidence="8">
    <name type="scientific">Aspergillus niger</name>
    <dbReference type="NCBI Taxonomy" id="5061"/>
    <lineage>
        <taxon>Eukaryota</taxon>
        <taxon>Fungi</taxon>
        <taxon>Dikarya</taxon>
        <taxon>Ascomycota</taxon>
        <taxon>Pezizomycotina</taxon>
        <taxon>Eurotiomycetes</taxon>
        <taxon>Eurotiomycetidae</taxon>
        <taxon>Eurotiales</taxon>
        <taxon>Aspergillaceae</taxon>
        <taxon>Aspergillus</taxon>
        <taxon>Aspergillus subgen. Circumdati</taxon>
    </lineage>
</organism>
<dbReference type="EMBL" id="EF140758">
    <property type="protein sequence ID" value="ABM05949.1"/>
    <property type="molecule type" value="Genomic_DNA"/>
</dbReference>
<feature type="domain" description="Peptidase A1" evidence="7">
    <location>
        <begin position="99"/>
        <end position="442"/>
    </location>
</feature>
<evidence type="ECO:0000256" key="4">
    <source>
        <dbReference type="PIRSR" id="PIRSR601461-1"/>
    </source>
</evidence>
<evidence type="ECO:0000256" key="1">
    <source>
        <dbReference type="ARBA" id="ARBA00007447"/>
    </source>
</evidence>
<dbReference type="GO" id="GO:0006508">
    <property type="term" value="P:proteolysis"/>
    <property type="evidence" value="ECO:0007669"/>
    <property type="project" value="UniProtKB-KW"/>
</dbReference>
<dbReference type="InterPro" id="IPR001461">
    <property type="entry name" value="Aspartic_peptidase_A1"/>
</dbReference>
<protein>
    <submittedName>
        <fullName evidence="8">PEPAc</fullName>
    </submittedName>
</protein>
<keyword evidence="6" id="KW-0732">Signal</keyword>
<name>A1YWA6_ASPNG</name>
<dbReference type="InterPro" id="IPR034164">
    <property type="entry name" value="Pepsin-like_dom"/>
</dbReference>
<evidence type="ECO:0000256" key="2">
    <source>
        <dbReference type="ARBA" id="ARBA00022750"/>
    </source>
</evidence>
<evidence type="ECO:0000256" key="6">
    <source>
        <dbReference type="SAM" id="SignalP"/>
    </source>
</evidence>
<sequence length="453" mass="48095">MYIPVGTLATASLLAGAALAAPTPSPLKGRNIVRRSGSHTVYKPAAFAAPSHNKASSKYLELSKTKSKGNVNPRSAAYVKRSTSSGSSSLISLFEGEEFATSITIGGDSFDVIVDTGSSDTWVVKTGFTCIDLDTGRETSESSCDFGSTWTVESSFKEIEGEEFAIEYGDGEYLYGVMGNETVALADITVDQTIGVVTEAAWEGDGTTSGLTGLAYPALTSAYSTTTDEQIVYSNIITTMWEEGLIEPLFSLAIERDVSGAAGYLALGGLPPVDFVEDFTKTSILVTNIEGYSKAYDFYTINIDAVTLNGKSLTSAGGDDIQYIMQVDSGTTLNYYPTSIAEEINAAFSPAATYSDEEGAYIVDCDATPPTHGITISGKTFYINPLDMILDAGTDDEGNTICISGIVDGGSDTSEDLYILGDTFQKNVVTVFDIGATELRFAARENYTSNDTY</sequence>
<dbReference type="VEuPathDB" id="FungiDB:ATCC64974_41680"/>
<dbReference type="VEuPathDB" id="FungiDB:An12g03300"/>
<comment type="similarity">
    <text evidence="1 5">Belongs to the peptidase A1 family.</text>
</comment>
<dbReference type="AlphaFoldDB" id="A1YWA6"/>
<proteinExistence type="inferred from homology"/>
<dbReference type="PRINTS" id="PR00792">
    <property type="entry name" value="PEPSIN"/>
</dbReference>
<keyword evidence="3 5" id="KW-0378">Hydrolase</keyword>
<keyword evidence="2 5" id="KW-0064">Aspartyl protease</keyword>
<evidence type="ECO:0000259" key="7">
    <source>
        <dbReference type="PROSITE" id="PS51767"/>
    </source>
</evidence>